<reference evidence="1 2" key="1">
    <citation type="submission" date="2022-06" db="EMBL/GenBank/DDBJ databases">
        <title>Genomic Encyclopedia of Archaeal and Bacterial Type Strains, Phase II (KMG-II): from individual species to whole genera.</title>
        <authorList>
            <person name="Goeker M."/>
        </authorList>
    </citation>
    <scope>NUCLEOTIDE SEQUENCE [LARGE SCALE GENOMIC DNA]</scope>
    <source>
        <strain evidence="1 2">DSM 44255</strain>
    </source>
</reference>
<organism evidence="1 2">
    <name type="scientific">Actinokineospora diospyrosa</name>
    <dbReference type="NCBI Taxonomy" id="103728"/>
    <lineage>
        <taxon>Bacteria</taxon>
        <taxon>Bacillati</taxon>
        <taxon>Actinomycetota</taxon>
        <taxon>Actinomycetes</taxon>
        <taxon>Pseudonocardiales</taxon>
        <taxon>Pseudonocardiaceae</taxon>
        <taxon>Actinokineospora</taxon>
    </lineage>
</organism>
<evidence type="ECO:0000313" key="1">
    <source>
        <dbReference type="EMBL" id="MCP2273204.1"/>
    </source>
</evidence>
<name>A0ABT1IKM5_9PSEU</name>
<keyword evidence="2" id="KW-1185">Reference proteome</keyword>
<comment type="caution">
    <text evidence="1">The sequence shown here is derived from an EMBL/GenBank/DDBJ whole genome shotgun (WGS) entry which is preliminary data.</text>
</comment>
<protein>
    <recommendedName>
        <fullName evidence="3">Excreted virulence factor EspC (Type VII ESX diderm)</fullName>
    </recommendedName>
</protein>
<dbReference type="RefSeq" id="WP_253890333.1">
    <property type="nucleotide sequence ID" value="NZ_BAAAVB010000019.1"/>
</dbReference>
<dbReference type="EMBL" id="JAMTCO010000015">
    <property type="protein sequence ID" value="MCP2273204.1"/>
    <property type="molecule type" value="Genomic_DNA"/>
</dbReference>
<proteinExistence type="predicted"/>
<accession>A0ABT1IKM5</accession>
<sequence>MPEEFEVDLDEVDRLAGSTAALADEVRGDVAWKYGVDGEQWPAGDPIGAAVVVYLRSLRAAKDRLCGGLDDISVTLSDTAAAYRAADERVWRAVRDVDH</sequence>
<dbReference type="Proteomes" id="UP001205185">
    <property type="component" value="Unassembled WGS sequence"/>
</dbReference>
<gene>
    <name evidence="1" type="ORF">LV75_005730</name>
</gene>
<evidence type="ECO:0008006" key="3">
    <source>
        <dbReference type="Google" id="ProtNLM"/>
    </source>
</evidence>
<evidence type="ECO:0000313" key="2">
    <source>
        <dbReference type="Proteomes" id="UP001205185"/>
    </source>
</evidence>